<accession>A0A7W3T3B7</accession>
<proteinExistence type="predicted"/>
<dbReference type="EMBL" id="VKHS01000233">
    <property type="protein sequence ID" value="MBB0230174.1"/>
    <property type="molecule type" value="Genomic_DNA"/>
</dbReference>
<name>A0A7W3T3B7_9ACTN</name>
<sequence length="97" mass="11192">MARWLEAEEFPTLRIVPGVQQPMTVAGRPVTFWENARDREEYARLDEPADLLHRLHRLRKPEAPDLPYLDPFAEVRGSLTTMEGPENEDHRHSSSSA</sequence>
<keyword evidence="3" id="KW-1185">Reference proteome</keyword>
<organism evidence="2 3">
    <name type="scientific">Streptomyces calidiresistens</name>
    <dbReference type="NCBI Taxonomy" id="1485586"/>
    <lineage>
        <taxon>Bacteria</taxon>
        <taxon>Bacillati</taxon>
        <taxon>Actinomycetota</taxon>
        <taxon>Actinomycetes</taxon>
        <taxon>Kitasatosporales</taxon>
        <taxon>Streptomycetaceae</taxon>
        <taxon>Streptomyces</taxon>
    </lineage>
</organism>
<protein>
    <submittedName>
        <fullName evidence="2">Uncharacterized protein</fullName>
    </submittedName>
</protein>
<dbReference type="AlphaFoldDB" id="A0A7W3T3B7"/>
<comment type="caution">
    <text evidence="2">The sequence shown here is derived from an EMBL/GenBank/DDBJ whole genome shotgun (WGS) entry which is preliminary data.</text>
</comment>
<dbReference type="Proteomes" id="UP000530234">
    <property type="component" value="Unassembled WGS sequence"/>
</dbReference>
<dbReference type="RefSeq" id="WP_182663383.1">
    <property type="nucleotide sequence ID" value="NZ_VKHS01000233.1"/>
</dbReference>
<reference evidence="3" key="1">
    <citation type="submission" date="2019-10" db="EMBL/GenBank/DDBJ databases">
        <title>Streptomyces sp. nov., a novel actinobacterium isolated from alkaline environment.</title>
        <authorList>
            <person name="Golinska P."/>
        </authorList>
    </citation>
    <scope>NUCLEOTIDE SEQUENCE [LARGE SCALE GENOMIC DNA]</scope>
    <source>
        <strain evidence="3">DSM 42108</strain>
    </source>
</reference>
<gene>
    <name evidence="2" type="ORF">FOE67_11795</name>
</gene>
<evidence type="ECO:0000313" key="2">
    <source>
        <dbReference type="EMBL" id="MBB0230174.1"/>
    </source>
</evidence>
<feature type="compositionally biased region" description="Basic and acidic residues" evidence="1">
    <location>
        <begin position="87"/>
        <end position="97"/>
    </location>
</feature>
<feature type="region of interest" description="Disordered" evidence="1">
    <location>
        <begin position="77"/>
        <end position="97"/>
    </location>
</feature>
<evidence type="ECO:0000256" key="1">
    <source>
        <dbReference type="SAM" id="MobiDB-lite"/>
    </source>
</evidence>
<evidence type="ECO:0000313" key="3">
    <source>
        <dbReference type="Proteomes" id="UP000530234"/>
    </source>
</evidence>